<dbReference type="RefSeq" id="WP_070793238.1">
    <property type="nucleotide sequence ID" value="NZ_MKIR01000026.1"/>
</dbReference>
<dbReference type="SUPFAM" id="SSF52540">
    <property type="entry name" value="P-loop containing nucleoside triphosphate hydrolases"/>
    <property type="match status" value="1"/>
</dbReference>
<dbReference type="InterPro" id="IPR017871">
    <property type="entry name" value="ABC_transporter-like_CS"/>
</dbReference>
<accession>A0A1E8GIY2</accession>
<dbReference type="CDD" id="cd03255">
    <property type="entry name" value="ABC_MJ0796_LolCDE_FtsE"/>
    <property type="match status" value="1"/>
</dbReference>
<evidence type="ECO:0000313" key="6">
    <source>
        <dbReference type="Proteomes" id="UP000178622"/>
    </source>
</evidence>
<dbReference type="Pfam" id="PF00005">
    <property type="entry name" value="ABC_tran"/>
    <property type="match status" value="1"/>
</dbReference>
<proteinExistence type="predicted"/>
<dbReference type="GO" id="GO:0005886">
    <property type="term" value="C:plasma membrane"/>
    <property type="evidence" value="ECO:0007669"/>
    <property type="project" value="TreeGrafter"/>
</dbReference>
<dbReference type="PANTHER" id="PTHR24220:SF86">
    <property type="entry name" value="ABC TRANSPORTER ABCH.1"/>
    <property type="match status" value="1"/>
</dbReference>
<keyword evidence="1" id="KW-0813">Transport</keyword>
<organism evidence="5 6">
    <name type="scientific">Floricoccus tropicus</name>
    <dbReference type="NCBI Taxonomy" id="1859473"/>
    <lineage>
        <taxon>Bacteria</taxon>
        <taxon>Bacillati</taxon>
        <taxon>Bacillota</taxon>
        <taxon>Bacilli</taxon>
        <taxon>Lactobacillales</taxon>
        <taxon>Streptococcaceae</taxon>
        <taxon>Floricoccus</taxon>
    </lineage>
</organism>
<dbReference type="PROSITE" id="PS50893">
    <property type="entry name" value="ABC_TRANSPORTER_2"/>
    <property type="match status" value="1"/>
</dbReference>
<evidence type="ECO:0000256" key="3">
    <source>
        <dbReference type="ARBA" id="ARBA00022840"/>
    </source>
</evidence>
<dbReference type="GO" id="GO:0022857">
    <property type="term" value="F:transmembrane transporter activity"/>
    <property type="evidence" value="ECO:0007669"/>
    <property type="project" value="TreeGrafter"/>
</dbReference>
<dbReference type="OrthoDB" id="9791546at2"/>
<dbReference type="SMART" id="SM00382">
    <property type="entry name" value="AAA"/>
    <property type="match status" value="1"/>
</dbReference>
<comment type="caution">
    <text evidence="5">The sequence shown here is derived from an EMBL/GenBank/DDBJ whole genome shotgun (WGS) entry which is preliminary data.</text>
</comment>
<keyword evidence="3" id="KW-0067">ATP-binding</keyword>
<dbReference type="GO" id="GO:0005524">
    <property type="term" value="F:ATP binding"/>
    <property type="evidence" value="ECO:0007669"/>
    <property type="project" value="UniProtKB-KW"/>
</dbReference>
<dbReference type="InterPro" id="IPR003593">
    <property type="entry name" value="AAA+_ATPase"/>
</dbReference>
<dbReference type="InterPro" id="IPR017911">
    <property type="entry name" value="MacB-like_ATP-bd"/>
</dbReference>
<gene>
    <name evidence="5" type="ORF">BG261_08070</name>
</gene>
<evidence type="ECO:0000259" key="4">
    <source>
        <dbReference type="PROSITE" id="PS50893"/>
    </source>
</evidence>
<feature type="domain" description="ABC transporter" evidence="4">
    <location>
        <begin position="5"/>
        <end position="216"/>
    </location>
</feature>
<dbReference type="Gene3D" id="3.40.50.300">
    <property type="entry name" value="P-loop containing nucleotide triphosphate hydrolases"/>
    <property type="match status" value="1"/>
</dbReference>
<dbReference type="EMBL" id="MKIR01000026">
    <property type="protein sequence ID" value="OFI48230.1"/>
    <property type="molecule type" value="Genomic_DNA"/>
</dbReference>
<dbReference type="STRING" id="1859473.BG261_08070"/>
<protein>
    <submittedName>
        <fullName evidence="5">ABC transporter</fullName>
    </submittedName>
</protein>
<dbReference type="InterPro" id="IPR015854">
    <property type="entry name" value="ABC_transpr_LolD-like"/>
</dbReference>
<dbReference type="AlphaFoldDB" id="A0A1E8GIY2"/>
<name>A0A1E8GIY2_9LACT</name>
<dbReference type="Proteomes" id="UP000178622">
    <property type="component" value="Unassembled WGS sequence"/>
</dbReference>
<dbReference type="PANTHER" id="PTHR24220">
    <property type="entry name" value="IMPORT ATP-BINDING PROTEIN"/>
    <property type="match status" value="1"/>
</dbReference>
<keyword evidence="6" id="KW-1185">Reference proteome</keyword>
<evidence type="ECO:0000256" key="2">
    <source>
        <dbReference type="ARBA" id="ARBA00022741"/>
    </source>
</evidence>
<dbReference type="GO" id="GO:0016887">
    <property type="term" value="F:ATP hydrolysis activity"/>
    <property type="evidence" value="ECO:0007669"/>
    <property type="project" value="InterPro"/>
</dbReference>
<evidence type="ECO:0000256" key="1">
    <source>
        <dbReference type="ARBA" id="ARBA00022448"/>
    </source>
</evidence>
<dbReference type="InterPro" id="IPR003439">
    <property type="entry name" value="ABC_transporter-like_ATP-bd"/>
</dbReference>
<evidence type="ECO:0000313" key="5">
    <source>
        <dbReference type="EMBL" id="OFI48230.1"/>
    </source>
</evidence>
<dbReference type="PROSITE" id="PS00211">
    <property type="entry name" value="ABC_TRANSPORTER_1"/>
    <property type="match status" value="1"/>
</dbReference>
<reference evidence="6" key="1">
    <citation type="submission" date="2016-09" db="EMBL/GenBank/DDBJ databases">
        <title>Draft genome sequence of a novel species of the family Streptococcaceae isolated from flowers.</title>
        <authorList>
            <person name="Chuah L.-O."/>
            <person name="Yap K.-P."/>
            <person name="Thong K.L."/>
            <person name="Liong M.T."/>
            <person name="Ahmad R."/>
            <person name="Rusul G."/>
        </authorList>
    </citation>
    <scope>NUCLEOTIDE SEQUENCE [LARGE SCALE GENOMIC DNA]</scope>
    <source>
        <strain evidence="6">DF1</strain>
    </source>
</reference>
<sequence length="216" mass="24197">MNKAIEIQKLSKSFGNRKIIDNLNLTVMENEIVSLVGPSGCGKSTLLNMIGMLETVDSGKIKLFGKELPKITSKKATLARRDDINYLFQSFALVSDLTVKENLLLAMNFMNIKKSEKEKRIIEVLTWLDIDKLINEKVNKLSGGEQQRVAIARAILKPGDLILADEPTGSLDPLMAENVFSIIEKLRDNFGKTIIVVTHSMELANRTDRIIQLEKI</sequence>
<keyword evidence="2" id="KW-0547">Nucleotide-binding</keyword>
<dbReference type="InterPro" id="IPR027417">
    <property type="entry name" value="P-loop_NTPase"/>
</dbReference>